<dbReference type="SMART" id="SM00282">
    <property type="entry name" value="LamG"/>
    <property type="match status" value="1"/>
</dbReference>
<dbReference type="SUPFAM" id="SSF49899">
    <property type="entry name" value="Concanavalin A-like lectins/glucanases"/>
    <property type="match status" value="2"/>
</dbReference>
<dbReference type="Pfam" id="PF00054">
    <property type="entry name" value="Laminin_G_1"/>
    <property type="match status" value="1"/>
</dbReference>
<dbReference type="InterPro" id="IPR050372">
    <property type="entry name" value="Neurexin-related_CASP"/>
</dbReference>
<feature type="domain" description="EGF-like" evidence="4">
    <location>
        <begin position="252"/>
        <end position="290"/>
    </location>
</feature>
<dbReference type="PANTHER" id="PTHR15036:SF85">
    <property type="entry name" value="SP2353, ISOFORM A"/>
    <property type="match status" value="1"/>
</dbReference>
<dbReference type="GO" id="GO:0005509">
    <property type="term" value="F:calcium ion binding"/>
    <property type="evidence" value="ECO:0007669"/>
    <property type="project" value="InterPro"/>
</dbReference>
<dbReference type="PROSITE" id="PS00022">
    <property type="entry name" value="EGF_1"/>
    <property type="match status" value="2"/>
</dbReference>
<dbReference type="Pfam" id="PF00008">
    <property type="entry name" value="EGF"/>
    <property type="match status" value="2"/>
</dbReference>
<dbReference type="EMBL" id="UZAN01047378">
    <property type="protein sequence ID" value="VDP85318.1"/>
    <property type="molecule type" value="Genomic_DNA"/>
</dbReference>
<dbReference type="OrthoDB" id="10014052at2759"/>
<evidence type="ECO:0000313" key="6">
    <source>
        <dbReference type="Proteomes" id="UP000272942"/>
    </source>
</evidence>
<sequence length="541" mass="59787">MMLYIGLMLNHMNSFMSCITADCAKDVCSRNPCLNNGTCRASSGSTYECMCPLGVVGVRCNTPVTIHLPAYTGNSYTVYKGLQGTSRSQTSLMITLMPRSPDGLLIYEGLSSDKRGDFISILLTDGHLVAVWDLGSGAAFLRSTNKLAMDTWHTVEFWHIGREGFLRLNSEPELQSAFSVGDLVQLTLGQELYLGGHPDVDHVAASLTTWVTNDGGFNLTGFQGCIQQLLLNGISVQLIDQMLHSSNVDNCREHACSSPASACSNRGQCVPKQSAFQCSCLLGYTGSFCQEKIMLDKTSRISFDGDGYLEFTDRSFLNMVNTPHFDIYMDVRVQMQAANPNDRVARNFSRDQILLGLMEETNVEKRILLLTVTARDRLSLSWIRFHSQSGLLIDQLPKNRTTATTMTAMMTATIVAKRESPFGQEVQPGYWQKIMLKRRSNDYLLFLNGTHTETVNLEQGGIVHPTFTKLLIGGLNIQLPIFVDGFSESDDRQPLVTQLSPMDRKSVGFRGCIGHIHMNGRPTMAGDAQSGRNVNACEDGF</sequence>
<dbReference type="CDD" id="cd00054">
    <property type="entry name" value="EGF_CA"/>
    <property type="match status" value="2"/>
</dbReference>
<organism evidence="7">
    <name type="scientific">Echinostoma caproni</name>
    <dbReference type="NCBI Taxonomy" id="27848"/>
    <lineage>
        <taxon>Eukaryota</taxon>
        <taxon>Metazoa</taxon>
        <taxon>Spiralia</taxon>
        <taxon>Lophotrochozoa</taxon>
        <taxon>Platyhelminthes</taxon>
        <taxon>Trematoda</taxon>
        <taxon>Digenea</taxon>
        <taxon>Plagiorchiida</taxon>
        <taxon>Echinostomata</taxon>
        <taxon>Echinostomatoidea</taxon>
        <taxon>Echinostomatidae</taxon>
        <taxon>Echinostoma</taxon>
    </lineage>
</organism>
<dbReference type="PANTHER" id="PTHR15036">
    <property type="entry name" value="PIKACHURIN-LIKE PROTEIN"/>
    <property type="match status" value="1"/>
</dbReference>
<keyword evidence="2" id="KW-0245">EGF-like domain</keyword>
<reference evidence="5 6" key="2">
    <citation type="submission" date="2018-11" db="EMBL/GenBank/DDBJ databases">
        <authorList>
            <consortium name="Pathogen Informatics"/>
        </authorList>
    </citation>
    <scope>NUCLEOTIDE SEQUENCE [LARGE SCALE GENOMIC DNA]</scope>
    <source>
        <strain evidence="5 6">Egypt</strain>
    </source>
</reference>
<dbReference type="Pfam" id="PF02210">
    <property type="entry name" value="Laminin_G_2"/>
    <property type="match status" value="1"/>
</dbReference>
<dbReference type="AlphaFoldDB" id="A0A183AR27"/>
<dbReference type="Gene3D" id="2.60.120.200">
    <property type="match status" value="2"/>
</dbReference>
<dbReference type="PROSITE" id="PS50026">
    <property type="entry name" value="EGF_3"/>
    <property type="match status" value="2"/>
</dbReference>
<dbReference type="PROSITE" id="PS50025">
    <property type="entry name" value="LAM_G_DOMAIN"/>
    <property type="match status" value="1"/>
</dbReference>
<keyword evidence="6" id="KW-1185">Reference proteome</keyword>
<gene>
    <name evidence="5" type="ORF">ECPE_LOCUS9412</name>
</gene>
<evidence type="ECO:0000256" key="1">
    <source>
        <dbReference type="ARBA" id="ARBA00023157"/>
    </source>
</evidence>
<dbReference type="Gene3D" id="2.10.25.10">
    <property type="entry name" value="Laminin"/>
    <property type="match status" value="2"/>
</dbReference>
<name>A0A183AR27_9TREM</name>
<dbReference type="WBParaSite" id="ECPE_0000944101-mRNA-1">
    <property type="protein sequence ID" value="ECPE_0000944101-mRNA-1"/>
    <property type="gene ID" value="ECPE_0000944101"/>
</dbReference>
<dbReference type="SMART" id="SM00179">
    <property type="entry name" value="EGF_CA"/>
    <property type="match status" value="2"/>
</dbReference>
<feature type="domain" description="EGF-like" evidence="4">
    <location>
        <begin position="24"/>
        <end position="61"/>
    </location>
</feature>
<feature type="domain" description="Laminin G" evidence="3">
    <location>
        <begin position="66"/>
        <end position="256"/>
    </location>
</feature>
<evidence type="ECO:0000256" key="2">
    <source>
        <dbReference type="PROSITE-ProRule" id="PRU00076"/>
    </source>
</evidence>
<evidence type="ECO:0000313" key="5">
    <source>
        <dbReference type="EMBL" id="VDP85318.1"/>
    </source>
</evidence>
<dbReference type="InterPro" id="IPR013320">
    <property type="entry name" value="ConA-like_dom_sf"/>
</dbReference>
<dbReference type="SMART" id="SM00181">
    <property type="entry name" value="EGF"/>
    <property type="match status" value="2"/>
</dbReference>
<feature type="disulfide bond" evidence="2">
    <location>
        <begin position="280"/>
        <end position="289"/>
    </location>
</feature>
<dbReference type="GO" id="GO:0016020">
    <property type="term" value="C:membrane"/>
    <property type="evidence" value="ECO:0007669"/>
    <property type="project" value="UniProtKB-SubCell"/>
</dbReference>
<proteinExistence type="predicted"/>
<dbReference type="CDD" id="cd00110">
    <property type="entry name" value="LamG"/>
    <property type="match status" value="1"/>
</dbReference>
<dbReference type="InterPro" id="IPR001791">
    <property type="entry name" value="Laminin_G"/>
</dbReference>
<comment type="caution">
    <text evidence="2">Lacks conserved residue(s) required for the propagation of feature annotation.</text>
</comment>
<accession>A0A183AR27</accession>
<evidence type="ECO:0000313" key="7">
    <source>
        <dbReference type="WBParaSite" id="ECPE_0000944101-mRNA-1"/>
    </source>
</evidence>
<keyword evidence="1 2" id="KW-1015">Disulfide bond</keyword>
<dbReference type="PROSITE" id="PS01186">
    <property type="entry name" value="EGF_2"/>
    <property type="match status" value="1"/>
</dbReference>
<dbReference type="InterPro" id="IPR001881">
    <property type="entry name" value="EGF-like_Ca-bd_dom"/>
</dbReference>
<feature type="disulfide bond" evidence="2">
    <location>
        <begin position="51"/>
        <end position="60"/>
    </location>
</feature>
<dbReference type="InterPro" id="IPR000742">
    <property type="entry name" value="EGF"/>
</dbReference>
<evidence type="ECO:0000259" key="4">
    <source>
        <dbReference type="PROSITE" id="PS50026"/>
    </source>
</evidence>
<protein>
    <submittedName>
        <fullName evidence="7">EGF-like domain-containing protein</fullName>
    </submittedName>
</protein>
<dbReference type="Proteomes" id="UP000272942">
    <property type="component" value="Unassembled WGS sequence"/>
</dbReference>
<evidence type="ECO:0000259" key="3">
    <source>
        <dbReference type="PROSITE" id="PS50025"/>
    </source>
</evidence>
<reference evidence="7" key="1">
    <citation type="submission" date="2016-06" db="UniProtKB">
        <authorList>
            <consortium name="WormBaseParasite"/>
        </authorList>
    </citation>
    <scope>IDENTIFICATION</scope>
</reference>